<protein>
    <submittedName>
        <fullName evidence="2">PEP-CTERM sorting domain-containing protein</fullName>
    </submittedName>
</protein>
<dbReference type="AlphaFoldDB" id="A0A346NNQ8"/>
<keyword evidence="1" id="KW-0732">Signal</keyword>
<accession>A0A346NNQ8</accession>
<dbReference type="EMBL" id="CP031769">
    <property type="protein sequence ID" value="AXR07165.1"/>
    <property type="molecule type" value="Genomic_DNA"/>
</dbReference>
<proteinExistence type="predicted"/>
<feature type="signal peptide" evidence="1">
    <location>
        <begin position="1"/>
        <end position="23"/>
    </location>
</feature>
<evidence type="ECO:0000256" key="1">
    <source>
        <dbReference type="SAM" id="SignalP"/>
    </source>
</evidence>
<dbReference type="OrthoDB" id="6117416at2"/>
<dbReference type="RefSeq" id="WP_108566090.1">
    <property type="nucleotide sequence ID" value="NZ_CP031769.1"/>
</dbReference>
<evidence type="ECO:0000313" key="2">
    <source>
        <dbReference type="EMBL" id="AXR07165.1"/>
    </source>
</evidence>
<dbReference type="NCBIfam" id="TIGR02595">
    <property type="entry name" value="PEP_CTERM"/>
    <property type="match status" value="1"/>
</dbReference>
<dbReference type="KEGG" id="salm:D0Y50_12895"/>
<dbReference type="Proteomes" id="UP000262073">
    <property type="component" value="Chromosome"/>
</dbReference>
<dbReference type="NCBIfam" id="NF041927">
    <property type="entry name" value="Xrt_dep_XDP1"/>
    <property type="match status" value="1"/>
</dbReference>
<organism evidence="2 3">
    <name type="scientific">Salinimonas sediminis</name>
    <dbReference type="NCBI Taxonomy" id="2303538"/>
    <lineage>
        <taxon>Bacteria</taxon>
        <taxon>Pseudomonadati</taxon>
        <taxon>Pseudomonadota</taxon>
        <taxon>Gammaproteobacteria</taxon>
        <taxon>Alteromonadales</taxon>
        <taxon>Alteromonadaceae</taxon>
        <taxon>Alteromonas/Salinimonas group</taxon>
        <taxon>Salinimonas</taxon>
    </lineage>
</organism>
<feature type="chain" id="PRO_5016650059" evidence="1">
    <location>
        <begin position="24"/>
        <end position="245"/>
    </location>
</feature>
<name>A0A346NNQ8_9ALTE</name>
<evidence type="ECO:0000313" key="3">
    <source>
        <dbReference type="Proteomes" id="UP000262073"/>
    </source>
</evidence>
<dbReference type="InterPro" id="IPR049672">
    <property type="entry name" value="Xrt_dep_XDP1"/>
</dbReference>
<gene>
    <name evidence="2" type="ORF">D0Y50_12895</name>
</gene>
<sequence>MKSIYKALGLISMLTIGISGAQAADTTWDFRSSNRDIVNTAPGYYGNSLTMNQDGVNLAISAWSDTYDISGPDKVESAYVTNNSYGLLAYNRNGGYSEQHYIDNYKDTDMLLFSFSDAVSLTSLKLGSYYNDSDISIAAFDSLPSLSGSTWAGVASQAIFSTSFTDVGYGSFDLTSVAKEAKYWIIGAYKNVFGAGNDHDYDKFKLLALTTHKSDEEPPVDVPAPATALLMLLSLGLLTMRKRHK</sequence>
<keyword evidence="3" id="KW-1185">Reference proteome</keyword>
<dbReference type="InterPro" id="IPR013424">
    <property type="entry name" value="Ice-binding_C"/>
</dbReference>
<reference evidence="2 3" key="1">
    <citation type="submission" date="2018-08" db="EMBL/GenBank/DDBJ databases">
        <title>Salinimonas sediminis sp. nov., a piezophilic bacterium isolated from a deep-sea sediment sample from the New Britain Trench.</title>
        <authorList>
            <person name="Cao J."/>
        </authorList>
    </citation>
    <scope>NUCLEOTIDE SEQUENCE [LARGE SCALE GENOMIC DNA]</scope>
    <source>
        <strain evidence="2 3">N102</strain>
    </source>
</reference>